<accession>A0A699UMK5</accession>
<evidence type="ECO:0000256" key="1">
    <source>
        <dbReference type="SAM" id="MobiDB-lite"/>
    </source>
</evidence>
<organism evidence="2">
    <name type="scientific">Tanacetum cinerariifolium</name>
    <name type="common">Dalmatian daisy</name>
    <name type="synonym">Chrysanthemum cinerariifolium</name>
    <dbReference type="NCBI Taxonomy" id="118510"/>
    <lineage>
        <taxon>Eukaryota</taxon>
        <taxon>Viridiplantae</taxon>
        <taxon>Streptophyta</taxon>
        <taxon>Embryophyta</taxon>
        <taxon>Tracheophyta</taxon>
        <taxon>Spermatophyta</taxon>
        <taxon>Magnoliopsida</taxon>
        <taxon>eudicotyledons</taxon>
        <taxon>Gunneridae</taxon>
        <taxon>Pentapetalae</taxon>
        <taxon>asterids</taxon>
        <taxon>campanulids</taxon>
        <taxon>Asterales</taxon>
        <taxon>Asteraceae</taxon>
        <taxon>Asteroideae</taxon>
        <taxon>Anthemideae</taxon>
        <taxon>Anthemidinae</taxon>
        <taxon>Tanacetum</taxon>
    </lineage>
</organism>
<gene>
    <name evidence="2" type="ORF">Tci_895779</name>
</gene>
<feature type="region of interest" description="Disordered" evidence="1">
    <location>
        <begin position="155"/>
        <end position="188"/>
    </location>
</feature>
<reference evidence="2" key="1">
    <citation type="journal article" date="2019" name="Sci. Rep.">
        <title>Draft genome of Tanacetum cinerariifolium, the natural source of mosquito coil.</title>
        <authorList>
            <person name="Yamashiro T."/>
            <person name="Shiraishi A."/>
            <person name="Satake H."/>
            <person name="Nakayama K."/>
        </authorList>
    </citation>
    <scope>NUCLEOTIDE SEQUENCE</scope>
</reference>
<proteinExistence type="predicted"/>
<dbReference type="EMBL" id="BKCJ011347618">
    <property type="protein sequence ID" value="GFD23810.1"/>
    <property type="molecule type" value="Genomic_DNA"/>
</dbReference>
<comment type="caution">
    <text evidence="2">The sequence shown here is derived from an EMBL/GenBank/DDBJ whole genome shotgun (WGS) entry which is preliminary data.</text>
</comment>
<name>A0A699UMK5_TANCI</name>
<protein>
    <recommendedName>
        <fullName evidence="3">Reverse transcriptase domain-containing protein</fullName>
    </recommendedName>
</protein>
<feature type="compositionally biased region" description="Polar residues" evidence="1">
    <location>
        <begin position="179"/>
        <end position="188"/>
    </location>
</feature>
<evidence type="ECO:0000313" key="2">
    <source>
        <dbReference type="EMBL" id="GFD23810.1"/>
    </source>
</evidence>
<dbReference type="AlphaFoldDB" id="A0A699UMK5"/>
<evidence type="ECO:0008006" key="3">
    <source>
        <dbReference type="Google" id="ProtNLM"/>
    </source>
</evidence>
<sequence>NFNQGNNPNQVFNQNQGRKNNFNQALTYQAPTHIPQAATQVDFQAYMKANDAVMKNMQTQMSSLTHSNIELKNRFGKFMKMNTTSSSGSSSLPSNTVPNPREDLQAITTRSGVTLAGPLVSPPLPSKEVDQEPETIMDHVLTGITNNVPPLVVQPSLASTSSTPISFSKMPEVTKDMVQPSTKNIQPP</sequence>
<feature type="non-terminal residue" evidence="2">
    <location>
        <position position="188"/>
    </location>
</feature>
<feature type="non-terminal residue" evidence="2">
    <location>
        <position position="1"/>
    </location>
</feature>
<feature type="compositionally biased region" description="Polar residues" evidence="1">
    <location>
        <begin position="156"/>
        <end position="166"/>
    </location>
</feature>